<dbReference type="EMBL" id="DYDO01000003">
    <property type="protein sequence ID" value="DBA27596.1"/>
    <property type="molecule type" value="Genomic_DNA"/>
</dbReference>
<evidence type="ECO:0000313" key="2">
    <source>
        <dbReference type="Proteomes" id="UP001181693"/>
    </source>
</evidence>
<accession>A0AAV3AE10</accession>
<sequence length="81" mass="9112">MMSVHHGVMVCFKMAAFDVYARQVHFTVNGKIYFVSSPKAIIKRSAAAFVLSYIFVPLRTMTRLIQESQVQTLPTNQNSAS</sequence>
<reference evidence="1" key="1">
    <citation type="thesis" date="2020" institute="ProQuest LLC" country="789 East Eisenhower Parkway, Ann Arbor, MI, USA">
        <title>Comparative Genomics and Chromosome Evolution.</title>
        <authorList>
            <person name="Mudd A.B."/>
        </authorList>
    </citation>
    <scope>NUCLEOTIDE SEQUENCE</scope>
    <source>
        <strain evidence="1">1538</strain>
        <tissue evidence="1">Blood</tissue>
    </source>
</reference>
<gene>
    <name evidence="1" type="ORF">GDO54_008070</name>
</gene>
<name>A0AAV3AE10_PYXAD</name>
<proteinExistence type="predicted"/>
<evidence type="ECO:0000313" key="1">
    <source>
        <dbReference type="EMBL" id="DBA27596.1"/>
    </source>
</evidence>
<dbReference type="Proteomes" id="UP001181693">
    <property type="component" value="Unassembled WGS sequence"/>
</dbReference>
<comment type="caution">
    <text evidence="1">The sequence shown here is derived from an EMBL/GenBank/DDBJ whole genome shotgun (WGS) entry which is preliminary data.</text>
</comment>
<organism evidence="1 2">
    <name type="scientific">Pyxicephalus adspersus</name>
    <name type="common">African bullfrog</name>
    <dbReference type="NCBI Taxonomy" id="30357"/>
    <lineage>
        <taxon>Eukaryota</taxon>
        <taxon>Metazoa</taxon>
        <taxon>Chordata</taxon>
        <taxon>Craniata</taxon>
        <taxon>Vertebrata</taxon>
        <taxon>Euteleostomi</taxon>
        <taxon>Amphibia</taxon>
        <taxon>Batrachia</taxon>
        <taxon>Anura</taxon>
        <taxon>Neobatrachia</taxon>
        <taxon>Ranoidea</taxon>
        <taxon>Pyxicephalidae</taxon>
        <taxon>Pyxicephalinae</taxon>
        <taxon>Pyxicephalus</taxon>
    </lineage>
</organism>
<keyword evidence="2" id="KW-1185">Reference proteome</keyword>
<dbReference type="AlphaFoldDB" id="A0AAV3AE10"/>
<protein>
    <submittedName>
        <fullName evidence="1">Uncharacterized protein</fullName>
    </submittedName>
</protein>